<name>A0A0Q2Y366_VIBFU</name>
<dbReference type="InterPro" id="IPR010657">
    <property type="entry name" value="ImpA_N"/>
</dbReference>
<evidence type="ECO:0000313" key="4">
    <source>
        <dbReference type="Proteomes" id="UP000051221"/>
    </source>
</evidence>
<dbReference type="PANTHER" id="PTHR37951:SF1">
    <property type="entry name" value="TYPE VI SECRETION SYSTEM COMPONENT TSSA1"/>
    <property type="match status" value="1"/>
</dbReference>
<evidence type="ECO:0000256" key="1">
    <source>
        <dbReference type="SAM" id="MobiDB-lite"/>
    </source>
</evidence>
<comment type="caution">
    <text evidence="3">The sequence shown here is derived from an EMBL/GenBank/DDBJ whole genome shotgun (WGS) entry which is preliminary data.</text>
</comment>
<dbReference type="RefSeq" id="WP_055465524.1">
    <property type="nucleotide sequence ID" value="NZ_LKHS01000004.1"/>
</dbReference>
<dbReference type="InParanoid" id="A0A0Q2Y366"/>
<feature type="domain" description="ImpA N-terminal" evidence="2">
    <location>
        <begin position="6"/>
        <end position="152"/>
    </location>
</feature>
<evidence type="ECO:0000259" key="2">
    <source>
        <dbReference type="Pfam" id="PF06812"/>
    </source>
</evidence>
<dbReference type="Proteomes" id="UP000051221">
    <property type="component" value="Unassembled WGS sequence"/>
</dbReference>
<proteinExistence type="predicted"/>
<feature type="region of interest" description="Disordered" evidence="1">
    <location>
        <begin position="420"/>
        <end position="446"/>
    </location>
</feature>
<dbReference type="EMBL" id="LKHS01000004">
    <property type="protein sequence ID" value="KQH87164.1"/>
    <property type="molecule type" value="Genomic_DNA"/>
</dbReference>
<feature type="compositionally biased region" description="Low complexity" evidence="1">
    <location>
        <begin position="425"/>
        <end position="434"/>
    </location>
</feature>
<sequence length="446" mass="48884">MFEHLLNPISDEQPSGEYLKDNRTLYRTYRNAFNVAQSSFRQLVETPDAMQDAVVVHTNAENWDALAKLCESCLTEQSKDVEIYSWFTMAQLFSASPLESLAQALHTLEQIIEHFWDSLQPTLPENKRKADGDADQRKEVAEHRVKPLLQLVGDSAESGLLYMPLQMLPLVGDIDYGRFFAAEKSGSLPQLKAAALADFAREKADVEARILALGASKDALHALETTLQQKCAAAGTQSINFRFVKEAVERLINAIHFLVGDQFARWPLDAAMADAETPQTVPEQTMAAVDSQSTEFSPTEFAHQPTQGQSQTVPVMAQTAAPMAVPVASQEALASREQAFAELQRIADYFLATEPHSPIYLLLKRAIRWGGMSLPELLEELVGDNNAVQQRIEQLAGLESAQHQASRVAAPVATASQMTMPEAAPSVSPTSSTTNGSDSGLSAIEW</sequence>
<accession>A0A0Q2Y366</accession>
<keyword evidence="4" id="KW-1185">Reference proteome</keyword>
<protein>
    <recommendedName>
        <fullName evidence="2">ImpA N-terminal domain-containing protein</fullName>
    </recommendedName>
</protein>
<dbReference type="PANTHER" id="PTHR37951">
    <property type="entry name" value="CYTOPLASMIC PROTEIN-RELATED"/>
    <property type="match status" value="1"/>
</dbReference>
<dbReference type="AlphaFoldDB" id="A0A0Q2Y366"/>
<dbReference type="Pfam" id="PF06812">
    <property type="entry name" value="ImpA_N"/>
    <property type="match status" value="1"/>
</dbReference>
<gene>
    <name evidence="3" type="ORF">AMR76_05440</name>
</gene>
<reference evidence="3 4" key="1">
    <citation type="submission" date="2015-08" db="EMBL/GenBank/DDBJ databases">
        <title>Antibacterial properties of a collection of Vibrionaceae strains.</title>
        <authorList>
            <person name="Giubergia S."/>
        </authorList>
    </citation>
    <scope>NUCLEOTIDE SEQUENCE [LARGE SCALE GENOMIC DNA]</scope>
    <source>
        <strain evidence="3 4">S0821</strain>
    </source>
</reference>
<evidence type="ECO:0000313" key="3">
    <source>
        <dbReference type="EMBL" id="KQH87164.1"/>
    </source>
</evidence>
<organism evidence="3 4">
    <name type="scientific">Vibrio furnissii</name>
    <dbReference type="NCBI Taxonomy" id="29494"/>
    <lineage>
        <taxon>Bacteria</taxon>
        <taxon>Pseudomonadati</taxon>
        <taxon>Pseudomonadota</taxon>
        <taxon>Gammaproteobacteria</taxon>
        <taxon>Vibrionales</taxon>
        <taxon>Vibrionaceae</taxon>
        <taxon>Vibrio</taxon>
    </lineage>
</organism>
<dbReference type="InterPro" id="IPR017740">
    <property type="entry name" value="TssA-like"/>
</dbReference>